<gene>
    <name evidence="2" type="ORF">ACFQBT_19280</name>
</gene>
<dbReference type="InterPro" id="IPR011008">
    <property type="entry name" value="Dimeric_a/b-barrel"/>
</dbReference>
<name>A0ABW2AYR1_9MICO</name>
<dbReference type="Proteomes" id="UP001596356">
    <property type="component" value="Unassembled WGS sequence"/>
</dbReference>
<keyword evidence="3" id="KW-1185">Reference proteome</keyword>
<dbReference type="SUPFAM" id="SSF54909">
    <property type="entry name" value="Dimeric alpha+beta barrel"/>
    <property type="match status" value="1"/>
</dbReference>
<evidence type="ECO:0000259" key="1">
    <source>
        <dbReference type="Pfam" id="PF07110"/>
    </source>
</evidence>
<comment type="caution">
    <text evidence="2">The sequence shown here is derived from an EMBL/GenBank/DDBJ whole genome shotgun (WGS) entry which is preliminary data.</text>
</comment>
<dbReference type="Gene3D" id="3.30.70.100">
    <property type="match status" value="1"/>
</dbReference>
<feature type="domain" description="EthD" evidence="1">
    <location>
        <begin position="10"/>
        <end position="84"/>
    </location>
</feature>
<proteinExistence type="predicted"/>
<organism evidence="2 3">
    <name type="scientific">Branchiibius cervicis</name>
    <dbReference type="NCBI Taxonomy" id="908252"/>
    <lineage>
        <taxon>Bacteria</taxon>
        <taxon>Bacillati</taxon>
        <taxon>Actinomycetota</taxon>
        <taxon>Actinomycetes</taxon>
        <taxon>Micrococcales</taxon>
        <taxon>Dermacoccaceae</taxon>
        <taxon>Branchiibius</taxon>
    </lineage>
</organism>
<dbReference type="NCBIfam" id="TIGR02118">
    <property type="entry name" value="EthD family reductase"/>
    <property type="match status" value="1"/>
</dbReference>
<dbReference type="InterPro" id="IPR009799">
    <property type="entry name" value="EthD_dom"/>
</dbReference>
<accession>A0ABW2AYR1</accession>
<dbReference type="Pfam" id="PF07110">
    <property type="entry name" value="EthD"/>
    <property type="match status" value="1"/>
</dbReference>
<evidence type="ECO:0000313" key="2">
    <source>
        <dbReference type="EMBL" id="MFC6715853.1"/>
    </source>
</evidence>
<evidence type="ECO:0000313" key="3">
    <source>
        <dbReference type="Proteomes" id="UP001596356"/>
    </source>
</evidence>
<sequence>MQRITVTYGQPTSVEEFEEHYANTHIDLVKALPGLARFTTSHPTSLNGGDSPYFVAELWFADEAALKAALTSPQMAAAGEDAATLPATMTMYIGEVDEQ</sequence>
<protein>
    <submittedName>
        <fullName evidence="2">EthD family reductase</fullName>
    </submittedName>
</protein>
<dbReference type="EMBL" id="JBHSWJ010000002">
    <property type="protein sequence ID" value="MFC6715853.1"/>
    <property type="molecule type" value="Genomic_DNA"/>
</dbReference>
<reference evidence="3" key="1">
    <citation type="journal article" date="2019" name="Int. J. Syst. Evol. Microbiol.">
        <title>The Global Catalogue of Microorganisms (GCM) 10K type strain sequencing project: providing services to taxonomists for standard genome sequencing and annotation.</title>
        <authorList>
            <consortium name="The Broad Institute Genomics Platform"/>
            <consortium name="The Broad Institute Genome Sequencing Center for Infectious Disease"/>
            <person name="Wu L."/>
            <person name="Ma J."/>
        </authorList>
    </citation>
    <scope>NUCLEOTIDE SEQUENCE [LARGE SCALE GENOMIC DNA]</scope>
    <source>
        <strain evidence="3">NBRC 106593</strain>
    </source>
</reference>
<dbReference type="RefSeq" id="WP_377825245.1">
    <property type="nucleotide sequence ID" value="NZ_JBHSWJ010000002.1"/>
</dbReference>